<protein>
    <submittedName>
        <fullName evidence="2">RCG27739</fullName>
    </submittedName>
</protein>
<dbReference type="AlphaFoldDB" id="A6KBR1"/>
<feature type="region of interest" description="Disordered" evidence="1">
    <location>
        <begin position="1"/>
        <end position="29"/>
    </location>
</feature>
<evidence type="ECO:0000313" key="3">
    <source>
        <dbReference type="Proteomes" id="UP000234681"/>
    </source>
</evidence>
<accession>A6KBR1</accession>
<reference evidence="2 3" key="1">
    <citation type="submission" date="2005-09" db="EMBL/GenBank/DDBJ databases">
        <authorList>
            <person name="Mural R.J."/>
            <person name="Li P.W."/>
            <person name="Adams M.D."/>
            <person name="Amanatides P.G."/>
            <person name="Baden-Tillson H."/>
            <person name="Barnstead M."/>
            <person name="Chin S.H."/>
            <person name="Dew I."/>
            <person name="Evans C.A."/>
            <person name="Ferriera S."/>
            <person name="Flanigan M."/>
            <person name="Fosler C."/>
            <person name="Glodek A."/>
            <person name="Gu Z."/>
            <person name="Holt R.A."/>
            <person name="Jennings D."/>
            <person name="Kraft C.L."/>
            <person name="Lu F."/>
            <person name="Nguyen T."/>
            <person name="Nusskern D.R."/>
            <person name="Pfannkoch C.M."/>
            <person name="Sitter C."/>
            <person name="Sutton G.G."/>
            <person name="Venter J.C."/>
            <person name="Wang Z."/>
            <person name="Woodage T."/>
            <person name="Zheng X.H."/>
            <person name="Zhong F."/>
        </authorList>
    </citation>
    <scope>NUCLEOTIDE SEQUENCE [LARGE SCALE GENOMIC DNA]</scope>
    <source>
        <strain>BN</strain>
        <strain evidence="3">Sprague-Dawley</strain>
    </source>
</reference>
<organism evidence="2 3">
    <name type="scientific">Rattus norvegicus</name>
    <name type="common">Rat</name>
    <dbReference type="NCBI Taxonomy" id="10116"/>
    <lineage>
        <taxon>Eukaryota</taxon>
        <taxon>Metazoa</taxon>
        <taxon>Chordata</taxon>
        <taxon>Craniata</taxon>
        <taxon>Vertebrata</taxon>
        <taxon>Euteleostomi</taxon>
        <taxon>Mammalia</taxon>
        <taxon>Eutheria</taxon>
        <taxon>Euarchontoglires</taxon>
        <taxon>Glires</taxon>
        <taxon>Rodentia</taxon>
        <taxon>Myomorpha</taxon>
        <taxon>Muroidea</taxon>
        <taxon>Muridae</taxon>
        <taxon>Murinae</taxon>
        <taxon>Rattus</taxon>
    </lineage>
</organism>
<sequence length="84" mass="9097">MDTASWRGGPDFPQAQVLTSRKQSCSSENSGRLTLTVVMISSRVSTGFAQRVCVNFLNSGCDRREAGCLVTPRKEGRLSADTLT</sequence>
<dbReference type="EMBL" id="CH474034">
    <property type="protein sequence ID" value="EDL97469.1"/>
    <property type="molecule type" value="Genomic_DNA"/>
</dbReference>
<gene>
    <name evidence="2" type="ORF">rCG_27739</name>
</gene>
<evidence type="ECO:0000313" key="2">
    <source>
        <dbReference type="EMBL" id="EDL97469.1"/>
    </source>
</evidence>
<dbReference type="Proteomes" id="UP000234681">
    <property type="component" value="Chromosome 6"/>
</dbReference>
<feature type="compositionally biased region" description="Polar residues" evidence="1">
    <location>
        <begin position="16"/>
        <end position="29"/>
    </location>
</feature>
<evidence type="ECO:0000256" key="1">
    <source>
        <dbReference type="SAM" id="MobiDB-lite"/>
    </source>
</evidence>
<name>A6KBR1_RAT</name>
<proteinExistence type="predicted"/>